<dbReference type="Gramene" id="RZC76759">
    <property type="protein sequence ID" value="RZC76759"/>
    <property type="gene ID" value="C5167_000941"/>
</dbReference>
<dbReference type="InterPro" id="IPR020810">
    <property type="entry name" value="Enolase_C"/>
</dbReference>
<feature type="domain" description="Enolase C-terminal TIM barrel" evidence="6">
    <location>
        <begin position="60"/>
        <end position="112"/>
    </location>
</feature>
<dbReference type="STRING" id="3469.A0A4Y7KXT5"/>
<dbReference type="GO" id="GO:0000015">
    <property type="term" value="C:phosphopyruvate hydratase complex"/>
    <property type="evidence" value="ECO:0007669"/>
    <property type="project" value="InterPro"/>
</dbReference>
<evidence type="ECO:0000256" key="1">
    <source>
        <dbReference type="ARBA" id="ARBA00005031"/>
    </source>
</evidence>
<sequence>MPSFTEGLNLVKETIDGAESANYSERTEIAVDVAATDFSQDPFDKNGWKHTESLTSLGICQVNQIGTATVAIEAVKLAKNARVVTRLTTHKCGETENSFEAGLAVGLSTSQIT</sequence>
<keyword evidence="8" id="KW-1185">Reference proteome</keyword>
<organism evidence="7 8">
    <name type="scientific">Papaver somniferum</name>
    <name type="common">Opium poppy</name>
    <dbReference type="NCBI Taxonomy" id="3469"/>
    <lineage>
        <taxon>Eukaryota</taxon>
        <taxon>Viridiplantae</taxon>
        <taxon>Streptophyta</taxon>
        <taxon>Embryophyta</taxon>
        <taxon>Tracheophyta</taxon>
        <taxon>Spermatophyta</taxon>
        <taxon>Magnoliopsida</taxon>
        <taxon>Ranunculales</taxon>
        <taxon>Papaveraceae</taxon>
        <taxon>Papaveroideae</taxon>
        <taxon>Papaver</taxon>
    </lineage>
</organism>
<keyword evidence="4" id="KW-0324">Glycolysis</keyword>
<dbReference type="UniPathway" id="UPA00109">
    <property type="reaction ID" value="UER00187"/>
</dbReference>
<evidence type="ECO:0000313" key="7">
    <source>
        <dbReference type="EMBL" id="RZC76759.1"/>
    </source>
</evidence>
<accession>A0A4Y7KXT5</accession>
<comment type="pathway">
    <text evidence="1">Carbohydrate degradation; glycolysis; pyruvate from D-glyceraldehyde 3-phosphate: step 4/5.</text>
</comment>
<dbReference type="Gene3D" id="3.20.20.120">
    <property type="entry name" value="Enolase-like C-terminal domain"/>
    <property type="match status" value="1"/>
</dbReference>
<dbReference type="GO" id="GO:0004634">
    <property type="term" value="F:phosphopyruvate hydratase activity"/>
    <property type="evidence" value="ECO:0007669"/>
    <property type="project" value="UniProtKB-EC"/>
</dbReference>
<dbReference type="SUPFAM" id="SSF51604">
    <property type="entry name" value="Enolase C-terminal domain-like"/>
    <property type="match status" value="1"/>
</dbReference>
<dbReference type="EC" id="4.2.1.11" evidence="3"/>
<dbReference type="InterPro" id="IPR036849">
    <property type="entry name" value="Enolase-like_C_sf"/>
</dbReference>
<dbReference type="GO" id="GO:0000287">
    <property type="term" value="F:magnesium ion binding"/>
    <property type="evidence" value="ECO:0007669"/>
    <property type="project" value="InterPro"/>
</dbReference>
<dbReference type="GO" id="GO:0006096">
    <property type="term" value="P:glycolytic process"/>
    <property type="evidence" value="ECO:0007669"/>
    <property type="project" value="UniProtKB-UniPathway"/>
</dbReference>
<reference evidence="7 8" key="1">
    <citation type="journal article" date="2018" name="Science">
        <title>The opium poppy genome and morphinan production.</title>
        <authorList>
            <person name="Guo L."/>
            <person name="Winzer T."/>
            <person name="Yang X."/>
            <person name="Li Y."/>
            <person name="Ning Z."/>
            <person name="He Z."/>
            <person name="Teodor R."/>
            <person name="Lu Y."/>
            <person name="Bowser T.A."/>
            <person name="Graham I.A."/>
            <person name="Ye K."/>
        </authorList>
    </citation>
    <scope>NUCLEOTIDE SEQUENCE [LARGE SCALE GENOMIC DNA]</scope>
    <source>
        <strain evidence="8">cv. HN1</strain>
        <tissue evidence="7">Leaves</tissue>
    </source>
</reference>
<proteinExistence type="inferred from homology"/>
<evidence type="ECO:0000256" key="2">
    <source>
        <dbReference type="ARBA" id="ARBA00009604"/>
    </source>
</evidence>
<gene>
    <name evidence="7" type="ORF">C5167_000941</name>
</gene>
<evidence type="ECO:0000256" key="5">
    <source>
        <dbReference type="ARBA" id="ARBA00023239"/>
    </source>
</evidence>
<dbReference type="PANTHER" id="PTHR11902:SF56">
    <property type="entry name" value="CYTOSOLIC ENOLASE 3"/>
    <property type="match status" value="1"/>
</dbReference>
<dbReference type="AlphaFoldDB" id="A0A4Y7KXT5"/>
<keyword evidence="5" id="KW-0456">Lyase</keyword>
<protein>
    <recommendedName>
        <fullName evidence="3">phosphopyruvate hydratase</fullName>
        <ecNumber evidence="3">4.2.1.11</ecNumber>
    </recommendedName>
</protein>
<name>A0A4Y7KXT5_PAPSO</name>
<dbReference type="InterPro" id="IPR000941">
    <property type="entry name" value="Enolase"/>
</dbReference>
<comment type="similarity">
    <text evidence="2">Belongs to the enolase family.</text>
</comment>
<evidence type="ECO:0000259" key="6">
    <source>
        <dbReference type="Pfam" id="PF00113"/>
    </source>
</evidence>
<dbReference type="PANTHER" id="PTHR11902">
    <property type="entry name" value="ENOLASE"/>
    <property type="match status" value="1"/>
</dbReference>
<dbReference type="Pfam" id="PF00113">
    <property type="entry name" value="Enolase_C"/>
    <property type="match status" value="1"/>
</dbReference>
<dbReference type="EMBL" id="CM010723">
    <property type="protein sequence ID" value="RZC76759.1"/>
    <property type="molecule type" value="Genomic_DNA"/>
</dbReference>
<dbReference type="Proteomes" id="UP000316621">
    <property type="component" value="Chromosome 9"/>
</dbReference>
<evidence type="ECO:0000256" key="4">
    <source>
        <dbReference type="ARBA" id="ARBA00023152"/>
    </source>
</evidence>
<evidence type="ECO:0000313" key="8">
    <source>
        <dbReference type="Proteomes" id="UP000316621"/>
    </source>
</evidence>
<evidence type="ECO:0000256" key="3">
    <source>
        <dbReference type="ARBA" id="ARBA00012058"/>
    </source>
</evidence>